<dbReference type="Pfam" id="PF02365">
    <property type="entry name" value="NAM"/>
    <property type="match status" value="1"/>
</dbReference>
<proteinExistence type="predicted"/>
<dbReference type="SUPFAM" id="SSF101941">
    <property type="entry name" value="NAC domain"/>
    <property type="match status" value="1"/>
</dbReference>
<evidence type="ECO:0000256" key="2">
    <source>
        <dbReference type="ARBA" id="ARBA00023125"/>
    </source>
</evidence>
<name>A0AAP0NIC6_9MAGN</name>
<dbReference type="PROSITE" id="PS51005">
    <property type="entry name" value="NAC"/>
    <property type="match status" value="1"/>
</dbReference>
<dbReference type="Gene3D" id="2.170.150.80">
    <property type="entry name" value="NAC domain"/>
    <property type="match status" value="1"/>
</dbReference>
<dbReference type="AlphaFoldDB" id="A0AAP0NIC6"/>
<protein>
    <recommendedName>
        <fullName evidence="5">NAC domain-containing protein</fullName>
    </recommendedName>
</protein>
<comment type="caution">
    <text evidence="6">The sequence shown here is derived from an EMBL/GenBank/DDBJ whole genome shotgun (WGS) entry which is preliminary data.</text>
</comment>
<gene>
    <name evidence="6" type="ORF">Sjap_017492</name>
</gene>
<keyword evidence="7" id="KW-1185">Reference proteome</keyword>
<dbReference type="EMBL" id="JBBNAE010000007">
    <property type="protein sequence ID" value="KAK9109432.1"/>
    <property type="molecule type" value="Genomic_DNA"/>
</dbReference>
<dbReference type="Proteomes" id="UP001417504">
    <property type="component" value="Unassembled WGS sequence"/>
</dbReference>
<keyword evidence="2" id="KW-0238">DNA-binding</keyword>
<evidence type="ECO:0000256" key="3">
    <source>
        <dbReference type="ARBA" id="ARBA00023163"/>
    </source>
</evidence>
<sequence length="209" mass="23439">METTSVLPRGYVFARRIQSSRRVNKKHANGSRLSRSIAGQKGFWRASTGEKKVRGCNGQLLGKRTSLNYYEGKNSKTDWIMQEYILAPPQDHRTPNKFEDYALCKIYQKGSKASTNKSSTVIGHQLREISYNFNSACAKEGLEEDYVPQLPYYDQYMNVGEAQGGTINSEEAMPPLMIVNQDHPSALVPFVPTDDNVANMGSSTILPKH</sequence>
<dbReference type="GO" id="GO:0006355">
    <property type="term" value="P:regulation of DNA-templated transcription"/>
    <property type="evidence" value="ECO:0007669"/>
    <property type="project" value="InterPro"/>
</dbReference>
<evidence type="ECO:0000256" key="4">
    <source>
        <dbReference type="ARBA" id="ARBA00023242"/>
    </source>
</evidence>
<accession>A0AAP0NIC6</accession>
<keyword evidence="1" id="KW-0805">Transcription regulation</keyword>
<feature type="domain" description="NAC" evidence="5">
    <location>
        <begin position="1"/>
        <end position="109"/>
    </location>
</feature>
<keyword evidence="3" id="KW-0804">Transcription</keyword>
<reference evidence="6 7" key="1">
    <citation type="submission" date="2024-01" db="EMBL/GenBank/DDBJ databases">
        <title>Genome assemblies of Stephania.</title>
        <authorList>
            <person name="Yang L."/>
        </authorList>
    </citation>
    <scope>NUCLEOTIDE SEQUENCE [LARGE SCALE GENOMIC DNA]</scope>
    <source>
        <strain evidence="6">QJT</strain>
        <tissue evidence="6">Leaf</tissue>
    </source>
</reference>
<evidence type="ECO:0000256" key="1">
    <source>
        <dbReference type="ARBA" id="ARBA00023015"/>
    </source>
</evidence>
<dbReference type="InterPro" id="IPR003441">
    <property type="entry name" value="NAC-dom"/>
</dbReference>
<dbReference type="PANTHER" id="PTHR31719:SF179">
    <property type="entry name" value="OS08G0148400 PROTEIN"/>
    <property type="match status" value="1"/>
</dbReference>
<dbReference type="GO" id="GO:0003677">
    <property type="term" value="F:DNA binding"/>
    <property type="evidence" value="ECO:0007669"/>
    <property type="project" value="UniProtKB-KW"/>
</dbReference>
<keyword evidence="4" id="KW-0539">Nucleus</keyword>
<evidence type="ECO:0000313" key="7">
    <source>
        <dbReference type="Proteomes" id="UP001417504"/>
    </source>
</evidence>
<evidence type="ECO:0000259" key="5">
    <source>
        <dbReference type="PROSITE" id="PS51005"/>
    </source>
</evidence>
<dbReference type="PANTHER" id="PTHR31719">
    <property type="entry name" value="NAC TRANSCRIPTION FACTOR 56"/>
    <property type="match status" value="1"/>
</dbReference>
<dbReference type="InterPro" id="IPR036093">
    <property type="entry name" value="NAC_dom_sf"/>
</dbReference>
<organism evidence="6 7">
    <name type="scientific">Stephania japonica</name>
    <dbReference type="NCBI Taxonomy" id="461633"/>
    <lineage>
        <taxon>Eukaryota</taxon>
        <taxon>Viridiplantae</taxon>
        <taxon>Streptophyta</taxon>
        <taxon>Embryophyta</taxon>
        <taxon>Tracheophyta</taxon>
        <taxon>Spermatophyta</taxon>
        <taxon>Magnoliopsida</taxon>
        <taxon>Ranunculales</taxon>
        <taxon>Menispermaceae</taxon>
        <taxon>Menispermoideae</taxon>
        <taxon>Cissampelideae</taxon>
        <taxon>Stephania</taxon>
    </lineage>
</organism>
<evidence type="ECO:0000313" key="6">
    <source>
        <dbReference type="EMBL" id="KAK9109432.1"/>
    </source>
</evidence>